<keyword evidence="2" id="KW-1185">Reference proteome</keyword>
<evidence type="ECO:0000313" key="1">
    <source>
        <dbReference type="EnsemblPlants" id="AET3Gv20414100.31"/>
    </source>
</evidence>
<dbReference type="GO" id="GO:0016853">
    <property type="term" value="F:isomerase activity"/>
    <property type="evidence" value="ECO:0007669"/>
    <property type="project" value="TreeGrafter"/>
</dbReference>
<evidence type="ECO:0008006" key="3">
    <source>
        <dbReference type="Google" id="ProtNLM"/>
    </source>
</evidence>
<dbReference type="GO" id="GO:0005737">
    <property type="term" value="C:cytoplasm"/>
    <property type="evidence" value="ECO:0007669"/>
    <property type="project" value="TreeGrafter"/>
</dbReference>
<dbReference type="PANTHER" id="PTHR13774">
    <property type="entry name" value="PHENAZINE BIOSYNTHESIS PROTEIN"/>
    <property type="match status" value="1"/>
</dbReference>
<protein>
    <recommendedName>
        <fullName evidence="3">Isomerase</fullName>
    </recommendedName>
</protein>
<reference evidence="1" key="4">
    <citation type="submission" date="2019-03" db="UniProtKB">
        <authorList>
            <consortium name="EnsemblPlants"/>
        </authorList>
    </citation>
    <scope>IDENTIFICATION</scope>
</reference>
<dbReference type="Gramene" id="AET3Gv20414100.31">
    <property type="protein sequence ID" value="AET3Gv20414100.31"/>
    <property type="gene ID" value="AET3Gv20414100"/>
</dbReference>
<reference evidence="2" key="2">
    <citation type="journal article" date="2017" name="Nat. Plants">
        <title>The Aegilops tauschii genome reveals multiple impacts of transposons.</title>
        <authorList>
            <person name="Zhao G."/>
            <person name="Zou C."/>
            <person name="Li K."/>
            <person name="Wang K."/>
            <person name="Li T."/>
            <person name="Gao L."/>
            <person name="Zhang X."/>
            <person name="Wang H."/>
            <person name="Yang Z."/>
            <person name="Liu X."/>
            <person name="Jiang W."/>
            <person name="Mao L."/>
            <person name="Kong X."/>
            <person name="Jiao Y."/>
            <person name="Jia J."/>
        </authorList>
    </citation>
    <scope>NUCLEOTIDE SEQUENCE [LARGE SCALE GENOMIC DNA]</scope>
    <source>
        <strain evidence="2">cv. AL8/78</strain>
    </source>
</reference>
<sequence>MVKKGIQYVVVDAFTAQPFKGNPAAVCFLEDDAAAPAGDGRWMQSVAVEFNLSQTAFFSRDSSCAADATTPRFHLRWFTPVTEVALCGHATLATAHFLFTSVLAERHGVVEFATKSGVLTAKKVPAPEAEEQGKLFIELDFPMSDYVGCDPADELPSIPETLNGAPVVSVHKSVATNDFIVELSSGKEVADVLPNIEEIRKCAGRGVIVTAPAPAGSGYDFFTRFFCPKFGIDEGSRMWQCTLCFGTLLGWKAGEAKTDSVSGISKEWGTIPGAGCCESASADSGRSCYCHGWDTLRLASILTIH</sequence>
<dbReference type="InterPro" id="IPR003719">
    <property type="entry name" value="Phenazine_PhzF-like"/>
</dbReference>
<dbReference type="PANTHER" id="PTHR13774:SF43">
    <property type="match status" value="1"/>
</dbReference>
<accession>A0A453EPE4</accession>
<dbReference type="Proteomes" id="UP000015105">
    <property type="component" value="Chromosome 3D"/>
</dbReference>
<evidence type="ECO:0000313" key="2">
    <source>
        <dbReference type="Proteomes" id="UP000015105"/>
    </source>
</evidence>
<name>A0A453EPE4_AEGTS</name>
<dbReference type="Gene3D" id="3.10.310.10">
    <property type="entry name" value="Diaminopimelate Epimerase, Chain A, domain 1"/>
    <property type="match status" value="2"/>
</dbReference>
<organism evidence="1 2">
    <name type="scientific">Aegilops tauschii subsp. strangulata</name>
    <name type="common">Goatgrass</name>
    <dbReference type="NCBI Taxonomy" id="200361"/>
    <lineage>
        <taxon>Eukaryota</taxon>
        <taxon>Viridiplantae</taxon>
        <taxon>Streptophyta</taxon>
        <taxon>Embryophyta</taxon>
        <taxon>Tracheophyta</taxon>
        <taxon>Spermatophyta</taxon>
        <taxon>Magnoliopsida</taxon>
        <taxon>Liliopsida</taxon>
        <taxon>Poales</taxon>
        <taxon>Poaceae</taxon>
        <taxon>BOP clade</taxon>
        <taxon>Pooideae</taxon>
        <taxon>Triticodae</taxon>
        <taxon>Triticeae</taxon>
        <taxon>Triticinae</taxon>
        <taxon>Aegilops</taxon>
    </lineage>
</organism>
<dbReference type="Pfam" id="PF02567">
    <property type="entry name" value="PhzC-PhzF"/>
    <property type="match status" value="1"/>
</dbReference>
<dbReference type="EnsemblPlants" id="AET3Gv20414100.31">
    <property type="protein sequence ID" value="AET3Gv20414100.31"/>
    <property type="gene ID" value="AET3Gv20414100"/>
</dbReference>
<proteinExistence type="predicted"/>
<dbReference type="SUPFAM" id="SSF54506">
    <property type="entry name" value="Diaminopimelate epimerase-like"/>
    <property type="match status" value="1"/>
</dbReference>
<reference evidence="1" key="5">
    <citation type="journal article" date="2021" name="G3 (Bethesda)">
        <title>Aegilops tauschii genome assembly Aet v5.0 features greater sequence contiguity and improved annotation.</title>
        <authorList>
            <person name="Wang L."/>
            <person name="Zhu T."/>
            <person name="Rodriguez J.C."/>
            <person name="Deal K.R."/>
            <person name="Dubcovsky J."/>
            <person name="McGuire P.E."/>
            <person name="Lux T."/>
            <person name="Spannagl M."/>
            <person name="Mayer K.F.X."/>
            <person name="Baldrich P."/>
            <person name="Meyers B.C."/>
            <person name="Huo N."/>
            <person name="Gu Y.Q."/>
            <person name="Zhou H."/>
            <person name="Devos K.M."/>
            <person name="Bennetzen J.L."/>
            <person name="Unver T."/>
            <person name="Budak H."/>
            <person name="Gulick P.J."/>
            <person name="Galiba G."/>
            <person name="Kalapos B."/>
            <person name="Nelson D.R."/>
            <person name="Li P."/>
            <person name="You F.M."/>
            <person name="Luo M.C."/>
            <person name="Dvorak J."/>
        </authorList>
    </citation>
    <scope>NUCLEOTIDE SEQUENCE [LARGE SCALE GENOMIC DNA]</scope>
    <source>
        <strain evidence="1">cv. AL8/78</strain>
    </source>
</reference>
<reference evidence="1" key="3">
    <citation type="journal article" date="2017" name="Nature">
        <title>Genome sequence of the progenitor of the wheat D genome Aegilops tauschii.</title>
        <authorList>
            <person name="Luo M.C."/>
            <person name="Gu Y.Q."/>
            <person name="Puiu D."/>
            <person name="Wang H."/>
            <person name="Twardziok S.O."/>
            <person name="Deal K.R."/>
            <person name="Huo N."/>
            <person name="Zhu T."/>
            <person name="Wang L."/>
            <person name="Wang Y."/>
            <person name="McGuire P.E."/>
            <person name="Liu S."/>
            <person name="Long H."/>
            <person name="Ramasamy R.K."/>
            <person name="Rodriguez J.C."/>
            <person name="Van S.L."/>
            <person name="Yuan L."/>
            <person name="Wang Z."/>
            <person name="Xia Z."/>
            <person name="Xiao L."/>
            <person name="Anderson O.D."/>
            <person name="Ouyang S."/>
            <person name="Liang Y."/>
            <person name="Zimin A.V."/>
            <person name="Pertea G."/>
            <person name="Qi P."/>
            <person name="Bennetzen J.L."/>
            <person name="Dai X."/>
            <person name="Dawson M.W."/>
            <person name="Muller H.G."/>
            <person name="Kugler K."/>
            <person name="Rivarola-Duarte L."/>
            <person name="Spannagl M."/>
            <person name="Mayer K.F.X."/>
            <person name="Lu F.H."/>
            <person name="Bevan M.W."/>
            <person name="Leroy P."/>
            <person name="Li P."/>
            <person name="You F.M."/>
            <person name="Sun Q."/>
            <person name="Liu Z."/>
            <person name="Lyons E."/>
            <person name="Wicker T."/>
            <person name="Salzberg S.L."/>
            <person name="Devos K.M."/>
            <person name="Dvorak J."/>
        </authorList>
    </citation>
    <scope>NUCLEOTIDE SEQUENCE [LARGE SCALE GENOMIC DNA]</scope>
    <source>
        <strain evidence="1">cv. AL8/78</strain>
    </source>
</reference>
<dbReference type="AlphaFoldDB" id="A0A453EPE4"/>
<reference evidence="2" key="1">
    <citation type="journal article" date="2014" name="Science">
        <title>Ancient hybridizations among the ancestral genomes of bread wheat.</title>
        <authorList>
            <consortium name="International Wheat Genome Sequencing Consortium,"/>
            <person name="Marcussen T."/>
            <person name="Sandve S.R."/>
            <person name="Heier L."/>
            <person name="Spannagl M."/>
            <person name="Pfeifer M."/>
            <person name="Jakobsen K.S."/>
            <person name="Wulff B.B."/>
            <person name="Steuernagel B."/>
            <person name="Mayer K.F."/>
            <person name="Olsen O.A."/>
        </authorList>
    </citation>
    <scope>NUCLEOTIDE SEQUENCE [LARGE SCALE GENOMIC DNA]</scope>
    <source>
        <strain evidence="2">cv. AL8/78</strain>
    </source>
</reference>